<reference evidence="2" key="2">
    <citation type="submission" date="2020-05" db="EMBL/GenBank/DDBJ databases">
        <authorList>
            <person name="Kim H.-S."/>
            <person name="Proctor R.H."/>
            <person name="Brown D.W."/>
        </authorList>
    </citation>
    <scope>NUCLEOTIDE SEQUENCE</scope>
    <source>
        <strain evidence="2">NRRL 45417</strain>
    </source>
</reference>
<protein>
    <submittedName>
        <fullName evidence="2">Uncharacterized protein</fullName>
    </submittedName>
</protein>
<evidence type="ECO:0000256" key="1">
    <source>
        <dbReference type="SAM" id="MobiDB-lite"/>
    </source>
</evidence>
<reference evidence="2" key="1">
    <citation type="journal article" date="2020" name="BMC Genomics">
        <title>Correction to: Identification and distribution of gene clusters required for synthesis of sphingolipid metabolism inhibitors in diverse species of the filamentous fungus Fusarium.</title>
        <authorList>
            <person name="Kim H.S."/>
            <person name="Lohmar J.M."/>
            <person name="Busman M."/>
            <person name="Brown D.W."/>
            <person name="Naumann T.A."/>
            <person name="Divon H.H."/>
            <person name="Lysoe E."/>
            <person name="Uhlig S."/>
            <person name="Proctor R.H."/>
        </authorList>
    </citation>
    <scope>NUCLEOTIDE SEQUENCE</scope>
    <source>
        <strain evidence="2">NRRL 45417</strain>
    </source>
</reference>
<keyword evidence="3" id="KW-1185">Reference proteome</keyword>
<feature type="region of interest" description="Disordered" evidence="1">
    <location>
        <begin position="730"/>
        <end position="751"/>
    </location>
</feature>
<proteinExistence type="predicted"/>
<evidence type="ECO:0000313" key="2">
    <source>
        <dbReference type="EMBL" id="KAF4956300.1"/>
    </source>
</evidence>
<dbReference type="AlphaFoldDB" id="A0A8H4X016"/>
<dbReference type="EMBL" id="JABFAI010000087">
    <property type="protein sequence ID" value="KAF4956300.1"/>
    <property type="molecule type" value="Genomic_DNA"/>
</dbReference>
<evidence type="ECO:0000313" key="3">
    <source>
        <dbReference type="Proteomes" id="UP000604273"/>
    </source>
</evidence>
<dbReference type="OrthoDB" id="5092358at2759"/>
<gene>
    <name evidence="2" type="ORF">FGADI_3877</name>
</gene>
<name>A0A8H4X016_9HYPO</name>
<accession>A0A8H4X016</accession>
<sequence length="751" mass="86196">MDFQEAYDDVLNRIDYWIEPPPGDEECIFGHLKFKAAAGNIFEVPDRLYLRRLTFATKIVVVVAESKKAMMDKNLMPRLAAIKRAALQDGQLVTSDVAVYTYGEIFTLLKSFRDPNFWNQDSQDFCHLFTMFLMDVDPDFSAEFVLALSAATIFTSTFNDNQQNPNTSVKLMTMSSDTIHPFILKLFNHFNYAQFFDLPELKDRYAPRHVPSANMNKALRNIERWIVEQGQDQKNTIITFCGEDIIPDEWRGEEFIEDFRQVQVNHPGILDIVVASHEDMLVSFPETFESDFKLNITGNLHIVGSVERRRRILDRQTGHEVEVRLKLSKREREAQISAASWFNVDDTQVRFYAPRNYITSPLVDFPRRMKFACEQIDGFVAAWMDLEDWPDETFEILNILNVDIENGDSDQSNDPAATAARDGIGYYNIGAALSQTWRRLQVQGLIGLTYTDFTLGPAIPGNRARFFHDLNQVTMFNGKAAHAMAIESVPNLSQLKMHLVAALWVGMDRLIEVNWRNYSGAVDLEIQSLIDFSGTAEIARYGTLWYKLGLMEALWAKHAAGFCPLSTASHIVDGRILASTLARSKWMNYRQSISALAAREGIAMPTVGGFFNRDFEIKEENYDDLCRHFMRAYSNQVAMVTKNRNRWEIVDFASREHMECTDDVRHLVDWAGLTKREQGSSVLGFYTTASRASKRDRTRISDWNWIPSRLWEEWDLDLKSNRHKGTEAFKLPRASGRSARTVQSLRNPDEV</sequence>
<feature type="compositionally biased region" description="Polar residues" evidence="1">
    <location>
        <begin position="738"/>
        <end position="751"/>
    </location>
</feature>
<dbReference type="Proteomes" id="UP000604273">
    <property type="component" value="Unassembled WGS sequence"/>
</dbReference>
<organism evidence="2 3">
    <name type="scientific">Fusarium gaditjirri</name>
    <dbReference type="NCBI Taxonomy" id="282569"/>
    <lineage>
        <taxon>Eukaryota</taxon>
        <taxon>Fungi</taxon>
        <taxon>Dikarya</taxon>
        <taxon>Ascomycota</taxon>
        <taxon>Pezizomycotina</taxon>
        <taxon>Sordariomycetes</taxon>
        <taxon>Hypocreomycetidae</taxon>
        <taxon>Hypocreales</taxon>
        <taxon>Nectriaceae</taxon>
        <taxon>Fusarium</taxon>
        <taxon>Fusarium nisikadoi species complex</taxon>
    </lineage>
</organism>
<comment type="caution">
    <text evidence="2">The sequence shown here is derived from an EMBL/GenBank/DDBJ whole genome shotgun (WGS) entry which is preliminary data.</text>
</comment>